<feature type="compositionally biased region" description="Low complexity" evidence="1">
    <location>
        <begin position="57"/>
        <end position="72"/>
    </location>
</feature>
<accession>A0A364VC97</accession>
<evidence type="ECO:0000256" key="1">
    <source>
        <dbReference type="SAM" id="MobiDB-lite"/>
    </source>
</evidence>
<comment type="caution">
    <text evidence="3">The sequence shown here is derived from an EMBL/GenBank/DDBJ whole genome shotgun (WGS) entry which is preliminary data.</text>
</comment>
<dbReference type="InterPro" id="IPR000914">
    <property type="entry name" value="SBP_5_dom"/>
</dbReference>
<dbReference type="AlphaFoldDB" id="A0A364VC97"/>
<feature type="region of interest" description="Disordered" evidence="1">
    <location>
        <begin position="53"/>
        <end position="72"/>
    </location>
</feature>
<dbReference type="OrthoDB" id="9803988at2"/>
<dbReference type="Proteomes" id="UP000251047">
    <property type="component" value="Unassembled WGS sequence"/>
</dbReference>
<gene>
    <name evidence="3" type="ORF">CWC39_04270</name>
</gene>
<dbReference type="InterPro" id="IPR039424">
    <property type="entry name" value="SBP_5"/>
</dbReference>
<dbReference type="Gene3D" id="3.10.105.10">
    <property type="entry name" value="Dipeptide-binding Protein, Domain 3"/>
    <property type="match status" value="1"/>
</dbReference>
<dbReference type="CDD" id="cd08501">
    <property type="entry name" value="PBP2_Lpqw"/>
    <property type="match status" value="1"/>
</dbReference>
<dbReference type="PANTHER" id="PTHR30290:SF65">
    <property type="entry name" value="MONOACYL PHOSPHATIDYLINOSITOL TETRAMANNOSIDE-BINDING PROTEIN LPQW-RELATED"/>
    <property type="match status" value="1"/>
</dbReference>
<feature type="domain" description="Solute-binding protein family 5" evidence="2">
    <location>
        <begin position="146"/>
        <end position="366"/>
    </location>
</feature>
<sequence>MVTDRPVPLRDAPDCGRHPHPARRAAGARRPIVGLLVAGMVVSAVLTGCQANPGDAPTVEDGTPATTTTPTLQPKEKARELRELSVGVDEFGGNLNPHLVGNVELATAAVADLTLPSAFTFDGQQWDQNRDLIASVDADNPAAPTRVVYKLTPQSQWSDGTPITGADFEYLRDVSTDQPLSREAEAYSHIRQLTVDRGGLQVEVTFTRPYAPWRQLFHHLLPSHIYRAEGQEFATMMDGRSAASGGPFSVASVDSGRGVLQLQRNDRYWGPNPAKLDKIILTAVPGDQTGAQMLRSGQIQMVAARPTAVSETTYGRIPGVSHKTSTRDVQLNATVNARSGRMADRVLRQQVLKAIDRKEVAQVATGRPDVDVPEWSVPRFDGIRSVAGPTSQEPLIVGAPAADPAAVAASRTIADQLTTSGLPARAISAEPAELLGTTLPQGGVDILVQWGMLPQSEQDLSGQFACVSQMVSASRGGQGRREVASTMSKDTPPATPEPRPASESDDRAAELPPVYGANLTGTCDPDITDALDKMNRGEEPLEQTREAIVGRVKQLGVMVPIVRDSQLIAGNKQLSKPVDEQPSSADSGYSGVFAAATSWQKQESPPTDEPPQGSNDAEPSQTTQTTAASSSSEARSSGAPPSSTASARAGRDNEKR</sequence>
<feature type="region of interest" description="Disordered" evidence="1">
    <location>
        <begin position="1"/>
        <end position="26"/>
    </location>
</feature>
<dbReference type="RefSeq" id="WP_112769276.1">
    <property type="nucleotide sequence ID" value="NZ_CP063191.1"/>
</dbReference>
<dbReference type="GO" id="GO:0015833">
    <property type="term" value="P:peptide transport"/>
    <property type="evidence" value="ECO:0007669"/>
    <property type="project" value="TreeGrafter"/>
</dbReference>
<feature type="compositionally biased region" description="Low complexity" evidence="1">
    <location>
        <begin position="617"/>
        <end position="648"/>
    </location>
</feature>
<proteinExistence type="predicted"/>
<dbReference type="GO" id="GO:1904680">
    <property type="term" value="F:peptide transmembrane transporter activity"/>
    <property type="evidence" value="ECO:0007669"/>
    <property type="project" value="TreeGrafter"/>
</dbReference>
<dbReference type="Pfam" id="PF00496">
    <property type="entry name" value="SBP_bac_5"/>
    <property type="match status" value="1"/>
</dbReference>
<dbReference type="EMBL" id="PHQP01000022">
    <property type="protein sequence ID" value="RAV34273.1"/>
    <property type="molecule type" value="Genomic_DNA"/>
</dbReference>
<dbReference type="SUPFAM" id="SSF53850">
    <property type="entry name" value="Periplasmic binding protein-like II"/>
    <property type="match status" value="1"/>
</dbReference>
<evidence type="ECO:0000259" key="2">
    <source>
        <dbReference type="Pfam" id="PF00496"/>
    </source>
</evidence>
<feature type="compositionally biased region" description="Basic and acidic residues" evidence="1">
    <location>
        <begin position="7"/>
        <end position="17"/>
    </location>
</feature>
<evidence type="ECO:0000313" key="3">
    <source>
        <dbReference type="EMBL" id="RAV34273.1"/>
    </source>
</evidence>
<protein>
    <recommendedName>
        <fullName evidence="2">Solute-binding protein family 5 domain-containing protein</fullName>
    </recommendedName>
</protein>
<feature type="region of interest" description="Disordered" evidence="1">
    <location>
        <begin position="475"/>
        <end position="508"/>
    </location>
</feature>
<dbReference type="Gene3D" id="3.90.76.10">
    <property type="entry name" value="Dipeptide-binding Protein, Domain 1"/>
    <property type="match status" value="1"/>
</dbReference>
<name>A0A364VC97_9CORY</name>
<dbReference type="PANTHER" id="PTHR30290">
    <property type="entry name" value="PERIPLASMIC BINDING COMPONENT OF ABC TRANSPORTER"/>
    <property type="match status" value="1"/>
</dbReference>
<evidence type="ECO:0000313" key="4">
    <source>
        <dbReference type="Proteomes" id="UP000251047"/>
    </source>
</evidence>
<dbReference type="Gene3D" id="3.40.190.10">
    <property type="entry name" value="Periplasmic binding protein-like II"/>
    <property type="match status" value="1"/>
</dbReference>
<reference evidence="3 4" key="1">
    <citation type="journal article" date="2018" name="Syst. Appl. Microbiol.">
        <title>Corynebacterium heidelbergense sp. nov., isolated from the preen glands of Egyptian geese (Alopochen aegyptiacus).</title>
        <authorList>
            <person name="Braun M.S."/>
            <person name="Wang E."/>
            <person name="Zimmermann S."/>
            <person name="Wink M."/>
        </authorList>
    </citation>
    <scope>NUCLEOTIDE SEQUENCE [LARGE SCALE GENOMIC DNA]</scope>
    <source>
        <strain evidence="3 4">DSM 104638</strain>
    </source>
</reference>
<feature type="region of interest" description="Disordered" evidence="1">
    <location>
        <begin position="573"/>
        <end position="656"/>
    </location>
</feature>
<organism evidence="3 4">
    <name type="scientific">Corynebacterium heidelbergense</name>
    <dbReference type="NCBI Taxonomy" id="2055947"/>
    <lineage>
        <taxon>Bacteria</taxon>
        <taxon>Bacillati</taxon>
        <taxon>Actinomycetota</taxon>
        <taxon>Actinomycetes</taxon>
        <taxon>Mycobacteriales</taxon>
        <taxon>Corynebacteriaceae</taxon>
        <taxon>Corynebacterium</taxon>
    </lineage>
</organism>